<dbReference type="RefSeq" id="WP_049174150.1">
    <property type="nucleotide sequence ID" value="NZ_BKFK01000015.1"/>
</dbReference>
<evidence type="ECO:0000256" key="1">
    <source>
        <dbReference type="SAM" id="Coils"/>
    </source>
</evidence>
<name>A0A3D2SP30_9GAMM</name>
<comment type="caution">
    <text evidence="3">The sequence shown here is derived from an EMBL/GenBank/DDBJ whole genome shotgun (WGS) entry which is preliminary data.</text>
</comment>
<keyword evidence="1" id="KW-0175">Coiled coil</keyword>
<dbReference type="EMBL" id="DPVE01000118">
    <property type="protein sequence ID" value="HCK29880.1"/>
    <property type="molecule type" value="Genomic_DNA"/>
</dbReference>
<evidence type="ECO:0000313" key="3">
    <source>
        <dbReference type="EMBL" id="HCK29880.1"/>
    </source>
</evidence>
<keyword evidence="2" id="KW-0732">Signal</keyword>
<dbReference type="InterPro" id="IPR045748">
    <property type="entry name" value="DcaP"/>
</dbReference>
<feature type="chain" id="PRO_5017535912" evidence="2">
    <location>
        <begin position="20"/>
        <end position="442"/>
    </location>
</feature>
<sequence length="442" mass="49652">MKKLILAAACAAASGALFANSVESTTEQRINALEAELQRLKTELELQKTNQQKILATNAELPEKKTVQSSDSSVKTDKAIPPSWVTWTDNVKVYGIARLDAAVDFQSSPDTGGRTTSSIYKAPFENDKRANHPRSDAMINASRLGVYFTSPDKKVTGNIEADFFDSSTMGTGDGKFRIRHAFFTYKDWTFGQTWSLMSNMETRTESVDYTQFMGTSYTRLPQVRYDWKIDNNHDLKVALEYTSSRVSAFPSLTGRYTYKEGPLLVLAQGFVNEKSADVGRDDVKKVSWGAGGGLKYQITPKQSLQANYQHIVGDQKFMPYTTQNGLANAASLNASGDFSLNKDKTDLVMNTLDSFNIGYTYKFNEQWRTNWSASIFKYDDSSDYAELNQDANDRLTDYAANLFYSPTAQMDFGVEYHLGERKVFDGRTADISRVNFVSMYKF</sequence>
<dbReference type="SUPFAM" id="SSF56935">
    <property type="entry name" value="Porins"/>
    <property type="match status" value="1"/>
</dbReference>
<evidence type="ECO:0000313" key="4">
    <source>
        <dbReference type="Proteomes" id="UP000263596"/>
    </source>
</evidence>
<proteinExistence type="predicted"/>
<protein>
    <submittedName>
        <fullName evidence="3">Porin</fullName>
    </submittedName>
</protein>
<gene>
    <name evidence="3" type="ORF">DHW29_06625</name>
</gene>
<feature type="coiled-coil region" evidence="1">
    <location>
        <begin position="23"/>
        <end position="52"/>
    </location>
</feature>
<evidence type="ECO:0000256" key="2">
    <source>
        <dbReference type="SAM" id="SignalP"/>
    </source>
</evidence>
<accession>A0A3D2SP30</accession>
<dbReference type="Proteomes" id="UP000263596">
    <property type="component" value="Unassembled WGS sequence"/>
</dbReference>
<reference evidence="3 4" key="1">
    <citation type="journal article" date="2018" name="Nat. Biotechnol.">
        <title>A standardized bacterial taxonomy based on genome phylogeny substantially revises the tree of life.</title>
        <authorList>
            <person name="Parks D.H."/>
            <person name="Chuvochina M."/>
            <person name="Waite D.W."/>
            <person name="Rinke C."/>
            <person name="Skarshewski A."/>
            <person name="Chaumeil P.A."/>
            <person name="Hugenholtz P."/>
        </authorList>
    </citation>
    <scope>NUCLEOTIDE SEQUENCE [LARGE SCALE GENOMIC DNA]</scope>
    <source>
        <strain evidence="3">UBA9669</strain>
    </source>
</reference>
<dbReference type="AlphaFoldDB" id="A0A3D2SP30"/>
<organism evidence="3 4">
    <name type="scientific">Acinetobacter ursingii</name>
    <dbReference type="NCBI Taxonomy" id="108980"/>
    <lineage>
        <taxon>Bacteria</taxon>
        <taxon>Pseudomonadati</taxon>
        <taxon>Pseudomonadota</taxon>
        <taxon>Gammaproteobacteria</taxon>
        <taxon>Moraxellales</taxon>
        <taxon>Moraxellaceae</taxon>
        <taxon>Acinetobacter</taxon>
    </lineage>
</organism>
<feature type="signal peptide" evidence="2">
    <location>
        <begin position="1"/>
        <end position="19"/>
    </location>
</feature>
<dbReference type="Gene3D" id="2.40.160.60">
    <property type="entry name" value="Outer membrane protein transport protein (OMPP1/FadL/TodX)"/>
    <property type="match status" value="1"/>
</dbReference>
<dbReference type="Pfam" id="PF19577">
    <property type="entry name" value="DcaP"/>
    <property type="match status" value="1"/>
</dbReference>